<dbReference type="Gene3D" id="3.40.710.10">
    <property type="entry name" value="DD-peptidase/beta-lactamase superfamily"/>
    <property type="match status" value="1"/>
</dbReference>
<dbReference type="EMBL" id="JAATWM020000019">
    <property type="protein sequence ID" value="KAF9875984.1"/>
    <property type="molecule type" value="Genomic_DNA"/>
</dbReference>
<comment type="caution">
    <text evidence="5">The sequence shown here is derived from an EMBL/GenBank/DDBJ whole genome shotgun (WGS) entry which is preliminary data.</text>
</comment>
<gene>
    <name evidence="5" type="ORF">CkaCkLH20_06430</name>
</gene>
<dbReference type="InterPro" id="IPR050491">
    <property type="entry name" value="AmpC-like"/>
</dbReference>
<evidence type="ECO:0000313" key="6">
    <source>
        <dbReference type="Proteomes" id="UP000781932"/>
    </source>
</evidence>
<sequence>MRVTTPLGVASSLVVQVASAAGSNPFTDDFSKVVNETLERWKVPGIAIAFVDGNETWAEGYGYATYPTTPATNSTLFFGGSTSKAFTAAALSLLIDSGKYGSLGWTTPISELIRDDFVLEDSWITQHATLEDALSHRTGLGDHTMAASKHYEGRPGTLRDIVRSLRYLPLAAEPRTKFLYCNLMYMTLSYVVETLTSQRLGDVFKDWIWEPLGMTSTYLSVKDAEQSDKDLAHGYYYDEKTKTYKDVPWPDVELVSGAGGIISNVLDYSRWIQSLIGEQPPLSKAGHKAIKTPRMVSGEVDDVFLDVAQSYALGWLTSSYKGRRLWSHNGGIDGFGAEVIFFPDEGFGVVTLGNTASSSNAAGQILLWHLIDEKLGVAPADRFDHNKRQAPPVPSMQWEQSKQLVEGAFDAALDLAYPERPENPLPPTLPSTALVGTYFHPAYQNLTLTLKDGSNSTQGSSVASLVASTEDSLIQTQWEFVHVSGDFWLVLLTSLAQPVKFASRFVRAEFFVGVNGSVEALEIDWLEQGMVKFSKVA</sequence>
<protein>
    <submittedName>
        <fullName evidence="5">Penicillin-binding protein</fullName>
    </submittedName>
</protein>
<accession>A0A9P6LH77</accession>
<evidence type="ECO:0000313" key="5">
    <source>
        <dbReference type="EMBL" id="KAF9875984.1"/>
    </source>
</evidence>
<evidence type="ECO:0000259" key="4">
    <source>
        <dbReference type="Pfam" id="PF11954"/>
    </source>
</evidence>
<dbReference type="Proteomes" id="UP000781932">
    <property type="component" value="Unassembled WGS sequence"/>
</dbReference>
<proteinExistence type="inferred from homology"/>
<reference evidence="5" key="2">
    <citation type="submission" date="2020-11" db="EMBL/GenBank/DDBJ databases">
        <title>Whole genome sequencing of Colletotrichum sp.</title>
        <authorList>
            <person name="Li H."/>
        </authorList>
    </citation>
    <scope>NUCLEOTIDE SEQUENCE</scope>
    <source>
        <strain evidence="5">CkLH20</strain>
    </source>
</reference>
<dbReference type="Pfam" id="PF00144">
    <property type="entry name" value="Beta-lactamase"/>
    <property type="match status" value="1"/>
</dbReference>
<dbReference type="InterPro" id="IPR012338">
    <property type="entry name" value="Beta-lactam/transpept-like"/>
</dbReference>
<comment type="similarity">
    <text evidence="1">Belongs to the peptidase S12 family.</text>
</comment>
<keyword evidence="2" id="KW-0732">Signal</keyword>
<dbReference type="InterPro" id="IPR001466">
    <property type="entry name" value="Beta-lactam-related"/>
</dbReference>
<evidence type="ECO:0000259" key="3">
    <source>
        <dbReference type="Pfam" id="PF00144"/>
    </source>
</evidence>
<dbReference type="GeneID" id="62162221"/>
<feature type="domain" description="Beta-lactamase-related" evidence="3">
    <location>
        <begin position="33"/>
        <end position="359"/>
    </location>
</feature>
<reference evidence="5" key="1">
    <citation type="submission" date="2020-03" db="EMBL/GenBank/DDBJ databases">
        <authorList>
            <person name="He L."/>
        </authorList>
    </citation>
    <scope>NUCLEOTIDE SEQUENCE</scope>
    <source>
        <strain evidence="5">CkLH20</strain>
    </source>
</reference>
<dbReference type="InterPro" id="IPR021860">
    <property type="entry name" value="Peptidase_S12_Pab87-rel_C"/>
</dbReference>
<evidence type="ECO:0000256" key="1">
    <source>
        <dbReference type="ARBA" id="ARBA00038215"/>
    </source>
</evidence>
<dbReference type="RefSeq" id="XP_038745445.1">
    <property type="nucleotide sequence ID" value="XM_038889147.1"/>
</dbReference>
<feature type="signal peptide" evidence="2">
    <location>
        <begin position="1"/>
        <end position="20"/>
    </location>
</feature>
<keyword evidence="6" id="KW-1185">Reference proteome</keyword>
<feature type="domain" description="Peptidase S12 Pab87-related C-terminal" evidence="4">
    <location>
        <begin position="422"/>
        <end position="524"/>
    </location>
</feature>
<dbReference type="SUPFAM" id="SSF56601">
    <property type="entry name" value="beta-lactamase/transpeptidase-like"/>
    <property type="match status" value="1"/>
</dbReference>
<evidence type="ECO:0000256" key="2">
    <source>
        <dbReference type="SAM" id="SignalP"/>
    </source>
</evidence>
<dbReference type="PANTHER" id="PTHR46825">
    <property type="entry name" value="D-ALANYL-D-ALANINE-CARBOXYPEPTIDASE/ENDOPEPTIDASE AMPH"/>
    <property type="match status" value="1"/>
</dbReference>
<organism evidence="5 6">
    <name type="scientific">Colletotrichum karsti</name>
    <dbReference type="NCBI Taxonomy" id="1095194"/>
    <lineage>
        <taxon>Eukaryota</taxon>
        <taxon>Fungi</taxon>
        <taxon>Dikarya</taxon>
        <taxon>Ascomycota</taxon>
        <taxon>Pezizomycotina</taxon>
        <taxon>Sordariomycetes</taxon>
        <taxon>Hypocreomycetidae</taxon>
        <taxon>Glomerellales</taxon>
        <taxon>Glomerellaceae</taxon>
        <taxon>Colletotrichum</taxon>
        <taxon>Colletotrichum boninense species complex</taxon>
    </lineage>
</organism>
<dbReference type="PANTHER" id="PTHR46825:SF9">
    <property type="entry name" value="BETA-LACTAMASE-RELATED DOMAIN-CONTAINING PROTEIN"/>
    <property type="match status" value="1"/>
</dbReference>
<feature type="chain" id="PRO_5040192330" evidence="2">
    <location>
        <begin position="21"/>
        <end position="537"/>
    </location>
</feature>
<dbReference type="AlphaFoldDB" id="A0A9P6LH77"/>
<name>A0A9P6LH77_9PEZI</name>
<dbReference type="OrthoDB" id="5946976at2759"/>
<dbReference type="Pfam" id="PF11954">
    <property type="entry name" value="DUF3471"/>
    <property type="match status" value="1"/>
</dbReference>